<gene>
    <name evidence="1" type="ORF">HCN44_009335</name>
</gene>
<comment type="caution">
    <text evidence="1">The sequence shown here is derived from an EMBL/GenBank/DDBJ whole genome shotgun (WGS) entry which is preliminary data.</text>
</comment>
<organism evidence="1 2">
    <name type="scientific">Aphidius gifuensis</name>
    <name type="common">Parasitoid wasp</name>
    <dbReference type="NCBI Taxonomy" id="684658"/>
    <lineage>
        <taxon>Eukaryota</taxon>
        <taxon>Metazoa</taxon>
        <taxon>Ecdysozoa</taxon>
        <taxon>Arthropoda</taxon>
        <taxon>Hexapoda</taxon>
        <taxon>Insecta</taxon>
        <taxon>Pterygota</taxon>
        <taxon>Neoptera</taxon>
        <taxon>Endopterygota</taxon>
        <taxon>Hymenoptera</taxon>
        <taxon>Apocrita</taxon>
        <taxon>Ichneumonoidea</taxon>
        <taxon>Braconidae</taxon>
        <taxon>Aphidiinae</taxon>
        <taxon>Aphidius</taxon>
    </lineage>
</organism>
<dbReference type="AlphaFoldDB" id="A0A835CVY4"/>
<proteinExistence type="predicted"/>
<dbReference type="Proteomes" id="UP000639338">
    <property type="component" value="Unassembled WGS sequence"/>
</dbReference>
<protein>
    <submittedName>
        <fullName evidence="1">Uncharacterized protein</fullName>
    </submittedName>
</protein>
<evidence type="ECO:0000313" key="2">
    <source>
        <dbReference type="Proteomes" id="UP000639338"/>
    </source>
</evidence>
<keyword evidence="2" id="KW-1185">Reference proteome</keyword>
<evidence type="ECO:0000313" key="1">
    <source>
        <dbReference type="EMBL" id="KAF7997937.1"/>
    </source>
</evidence>
<dbReference type="EMBL" id="JACMRX010000001">
    <property type="protein sequence ID" value="KAF7997937.1"/>
    <property type="molecule type" value="Genomic_DNA"/>
</dbReference>
<sequence length="383" mass="41773">MSRSDKLKKRGYPYVDSRAPNLENVNGNYQKFVDNFGRATNDAGEAVEEGVNTIAGVGQGFIETVKQFGSGAENFNNDAQKVFHKIGDAGRHSAEAAKKGFSNVFNFGKSAEKEGENQLNNINEEIGHVAKDGSDAFKESTNTFINMGKEMLKNGEKFNEKVEDVNEGIQGIIDKLGDAAKHTTKALQQGFFAVLGLGQDANGAFDKKQGHPDTVENIKKPQGVVEVIGDVTKKTTDGIKNGLSTLFNLGNGFFKFGDKKNQMDDSSANLVERVDVRGGGEDSFDDFKRNLNNEINSYKYSASEPSIKSRLKVWREIAADTKETIGDTINAIKKSISSTLAAGGKIVQVGVDLQNAQLTIESTFPRMGLKFVNLLFFRGDKKN</sequence>
<reference evidence="1 2" key="1">
    <citation type="submission" date="2020-08" db="EMBL/GenBank/DDBJ databases">
        <title>Aphidius gifuensis genome sequencing and assembly.</title>
        <authorList>
            <person name="Du Z."/>
        </authorList>
    </citation>
    <scope>NUCLEOTIDE SEQUENCE [LARGE SCALE GENOMIC DNA]</scope>
    <source>
        <strain evidence="1">YNYX2018</strain>
        <tissue evidence="1">Adults</tissue>
    </source>
</reference>
<name>A0A835CVY4_APHGI</name>
<accession>A0A835CVY4</accession>